<comment type="caution">
    <text evidence="1">The sequence shown here is derived from an EMBL/GenBank/DDBJ whole genome shotgun (WGS) entry which is preliminary data.</text>
</comment>
<evidence type="ECO:0000313" key="2">
    <source>
        <dbReference type="Proteomes" id="UP000233766"/>
    </source>
</evidence>
<reference evidence="1 2" key="1">
    <citation type="submission" date="2017-12" db="EMBL/GenBank/DDBJ databases">
        <title>Sequencing the genomes of 1000 Actinobacteria strains.</title>
        <authorList>
            <person name="Klenk H.-P."/>
        </authorList>
    </citation>
    <scope>NUCLEOTIDE SEQUENCE [LARGE SCALE GENOMIC DNA]</scope>
    <source>
        <strain evidence="1 2">DSM 44489</strain>
    </source>
</reference>
<organism evidence="1 2">
    <name type="scientific">Nocardia fluminea</name>
    <dbReference type="NCBI Taxonomy" id="134984"/>
    <lineage>
        <taxon>Bacteria</taxon>
        <taxon>Bacillati</taxon>
        <taxon>Actinomycetota</taxon>
        <taxon>Actinomycetes</taxon>
        <taxon>Mycobacteriales</taxon>
        <taxon>Nocardiaceae</taxon>
        <taxon>Nocardia</taxon>
    </lineage>
</organism>
<evidence type="ECO:0000313" key="1">
    <source>
        <dbReference type="EMBL" id="PKV79341.1"/>
    </source>
</evidence>
<proteinExistence type="predicted"/>
<name>A0A2N3VCK6_9NOCA</name>
<protein>
    <submittedName>
        <fullName evidence="1">Uncharacterized protein</fullName>
    </submittedName>
</protein>
<gene>
    <name evidence="1" type="ORF">ATK86_3733</name>
</gene>
<dbReference type="OrthoDB" id="4546644at2"/>
<dbReference type="AlphaFoldDB" id="A0A2N3VCK6"/>
<accession>A0A2N3VCK6</accession>
<dbReference type="EMBL" id="PJMW01000002">
    <property type="protein sequence ID" value="PKV79341.1"/>
    <property type="molecule type" value="Genomic_DNA"/>
</dbReference>
<dbReference type="Proteomes" id="UP000233766">
    <property type="component" value="Unassembled WGS sequence"/>
</dbReference>
<keyword evidence="2" id="KW-1185">Reference proteome</keyword>
<sequence length="164" mass="18052">MTYAKSAASMQDSPLTRSMFYRRICSLPTFVDTVTGQIMMTAGSTGAVMMPTDLAQRVKVELQRRNVGPCPTIGHPRARAWSYLVRTADMRPIGDPAALAELWRAHVVVIRDGNIVLPTPSPDHHTHRTWIVPATTPFRPSGSAVLACVRHVLDAAKPRNHGPY</sequence>